<keyword evidence="7" id="KW-0325">Glycoprotein</keyword>
<evidence type="ECO:0000256" key="5">
    <source>
        <dbReference type="ARBA" id="ARBA00023136"/>
    </source>
</evidence>
<proteinExistence type="predicted"/>
<dbReference type="PANTHER" id="PTHR19433:SF127">
    <property type="entry name" value="NITR9"/>
    <property type="match status" value="1"/>
</dbReference>
<evidence type="ECO:0000256" key="9">
    <source>
        <dbReference type="SAM" id="SignalP"/>
    </source>
</evidence>
<dbReference type="Pfam" id="PF07686">
    <property type="entry name" value="V-set"/>
    <property type="match status" value="1"/>
</dbReference>
<gene>
    <name evidence="11" type="primary">LOC117747776</name>
</gene>
<evidence type="ECO:0000256" key="2">
    <source>
        <dbReference type="ARBA" id="ARBA00022475"/>
    </source>
</evidence>
<protein>
    <recommendedName>
        <fullName evidence="10">Ig-like domain-containing protein</fullName>
    </recommendedName>
</protein>
<dbReference type="GO" id="GO:0002376">
    <property type="term" value="P:immune system process"/>
    <property type="evidence" value="ECO:0007669"/>
    <property type="project" value="UniProtKB-KW"/>
</dbReference>
<feature type="chain" id="PRO_5034026255" description="Ig-like domain-containing protein" evidence="9">
    <location>
        <begin position="19"/>
        <end position="340"/>
    </location>
</feature>
<dbReference type="GO" id="GO:0005886">
    <property type="term" value="C:plasma membrane"/>
    <property type="evidence" value="ECO:0007669"/>
    <property type="project" value="UniProtKB-SubCell"/>
</dbReference>
<dbReference type="InterPro" id="IPR003599">
    <property type="entry name" value="Ig_sub"/>
</dbReference>
<keyword evidence="6" id="KW-1015">Disulfide bond</keyword>
<evidence type="ECO:0000256" key="8">
    <source>
        <dbReference type="SAM" id="Phobius"/>
    </source>
</evidence>
<evidence type="ECO:0000256" key="6">
    <source>
        <dbReference type="ARBA" id="ARBA00023157"/>
    </source>
</evidence>
<dbReference type="OrthoDB" id="6370831at2759"/>
<name>A0A8C3G0D6_CYCLU</name>
<organism evidence="11 12">
    <name type="scientific">Cyclopterus lumpus</name>
    <name type="common">Lumpsucker</name>
    <dbReference type="NCBI Taxonomy" id="8103"/>
    <lineage>
        <taxon>Eukaryota</taxon>
        <taxon>Metazoa</taxon>
        <taxon>Chordata</taxon>
        <taxon>Craniata</taxon>
        <taxon>Vertebrata</taxon>
        <taxon>Euteleostomi</taxon>
        <taxon>Actinopterygii</taxon>
        <taxon>Neopterygii</taxon>
        <taxon>Teleostei</taxon>
        <taxon>Neoteleostei</taxon>
        <taxon>Acanthomorphata</taxon>
        <taxon>Eupercaria</taxon>
        <taxon>Perciformes</taxon>
        <taxon>Cottioidei</taxon>
        <taxon>Cottales</taxon>
        <taxon>Cyclopteridae</taxon>
        <taxon>Cyclopterus</taxon>
    </lineage>
</organism>
<dbReference type="AlphaFoldDB" id="A0A8C3G0D6"/>
<feature type="signal peptide" evidence="9">
    <location>
        <begin position="1"/>
        <end position="18"/>
    </location>
</feature>
<dbReference type="SMART" id="SM00409">
    <property type="entry name" value="IG"/>
    <property type="match status" value="2"/>
</dbReference>
<keyword evidence="12" id="KW-1185">Reference proteome</keyword>
<reference evidence="11" key="1">
    <citation type="submission" date="2025-08" db="UniProtKB">
        <authorList>
            <consortium name="Ensembl"/>
        </authorList>
    </citation>
    <scope>IDENTIFICATION</scope>
</reference>
<dbReference type="Gene3D" id="2.60.40.10">
    <property type="entry name" value="Immunoglobulins"/>
    <property type="match status" value="2"/>
</dbReference>
<dbReference type="InterPro" id="IPR007110">
    <property type="entry name" value="Ig-like_dom"/>
</dbReference>
<evidence type="ECO:0000256" key="3">
    <source>
        <dbReference type="ARBA" id="ARBA00022729"/>
    </source>
</evidence>
<dbReference type="InterPro" id="IPR013106">
    <property type="entry name" value="Ig_V-set"/>
</dbReference>
<dbReference type="Proteomes" id="UP000694565">
    <property type="component" value="Unplaced"/>
</dbReference>
<dbReference type="Ensembl" id="ENSCLMT00005026586.1">
    <property type="protein sequence ID" value="ENSCLMP00005025438.1"/>
    <property type="gene ID" value="ENSCLMG00005012502.1"/>
</dbReference>
<keyword evidence="4" id="KW-0391">Immunity</keyword>
<dbReference type="InterPro" id="IPR052051">
    <property type="entry name" value="TCR_complex_component"/>
</dbReference>
<dbReference type="GO" id="GO:0009617">
    <property type="term" value="P:response to bacterium"/>
    <property type="evidence" value="ECO:0007669"/>
    <property type="project" value="TreeGrafter"/>
</dbReference>
<dbReference type="KEGG" id="clum:117747776"/>
<dbReference type="GeneTree" id="ENSGT00950000182968"/>
<accession>A0A8C3G0D6</accession>
<keyword evidence="8" id="KW-1133">Transmembrane helix</keyword>
<evidence type="ECO:0000259" key="10">
    <source>
        <dbReference type="PROSITE" id="PS50835"/>
    </source>
</evidence>
<evidence type="ECO:0000256" key="1">
    <source>
        <dbReference type="ARBA" id="ARBA00004236"/>
    </source>
</evidence>
<dbReference type="PANTHER" id="PTHR19433">
    <property type="entry name" value="T-CELL RECEPTOR ALPHA CHAIN V REGION-RELATED"/>
    <property type="match status" value="1"/>
</dbReference>
<evidence type="ECO:0000256" key="4">
    <source>
        <dbReference type="ARBA" id="ARBA00022859"/>
    </source>
</evidence>
<evidence type="ECO:0000313" key="12">
    <source>
        <dbReference type="Proteomes" id="UP000694565"/>
    </source>
</evidence>
<comment type="subcellular location">
    <subcellularLocation>
        <location evidence="1">Cell membrane</location>
    </subcellularLocation>
</comment>
<feature type="transmembrane region" description="Helical" evidence="8">
    <location>
        <begin position="250"/>
        <end position="272"/>
    </location>
</feature>
<feature type="domain" description="Ig-like" evidence="10">
    <location>
        <begin position="140"/>
        <end position="226"/>
    </location>
</feature>
<evidence type="ECO:0000313" key="11">
    <source>
        <dbReference type="Ensembl" id="ENSCLMP00005025438.1"/>
    </source>
</evidence>
<sequence>MALCFFLLLLSQICQVPAVSKTSGVSQDSGIITANVGQDVTLKCICYDYSATYLSWYKQKMGGKPIIISTGMQNAEVDISPAYKERFRILKKEEGSNHLVIKDLFLSDSATYYCGTLEFHTIEFGQGAFLHVKASSSNIGAVVHQPALERLRTGDSLNLMCTIGSAGACAGEKNLYWIRPGAAQPSIMHHKTICDHPPDDESHMKNCTSYLSLKTVSSPDAGVYYCALASCGEIVFGNGTRVEIAGGSFLLVYCLSAALAVFIAVLLVLAFVAYKLKTKSCAVCKGTVSHLPCSEASDVMNQDADIYYAALSLNRTSERRRTGHTEESVCVYARVKSRKQ</sequence>
<dbReference type="RefSeq" id="XP_034413115.1">
    <property type="nucleotide sequence ID" value="XM_034557224.1"/>
</dbReference>
<dbReference type="InterPro" id="IPR036179">
    <property type="entry name" value="Ig-like_dom_sf"/>
</dbReference>
<reference evidence="11" key="2">
    <citation type="submission" date="2025-09" db="UniProtKB">
        <authorList>
            <consortium name="Ensembl"/>
        </authorList>
    </citation>
    <scope>IDENTIFICATION</scope>
</reference>
<dbReference type="GeneID" id="117747776"/>
<feature type="domain" description="Ig-like" evidence="10">
    <location>
        <begin position="17"/>
        <end position="114"/>
    </location>
</feature>
<dbReference type="InterPro" id="IPR013783">
    <property type="entry name" value="Ig-like_fold"/>
</dbReference>
<dbReference type="SUPFAM" id="SSF48726">
    <property type="entry name" value="Immunoglobulin"/>
    <property type="match status" value="2"/>
</dbReference>
<dbReference type="SMART" id="SM00406">
    <property type="entry name" value="IGv"/>
    <property type="match status" value="1"/>
</dbReference>
<dbReference type="PROSITE" id="PS50835">
    <property type="entry name" value="IG_LIKE"/>
    <property type="match status" value="2"/>
</dbReference>
<keyword evidence="2" id="KW-1003">Cell membrane</keyword>
<keyword evidence="8" id="KW-0812">Transmembrane</keyword>
<evidence type="ECO:0000256" key="7">
    <source>
        <dbReference type="ARBA" id="ARBA00023180"/>
    </source>
</evidence>
<keyword evidence="5 8" id="KW-0472">Membrane</keyword>
<keyword evidence="3 9" id="KW-0732">Signal</keyword>